<keyword evidence="3" id="KW-1185">Reference proteome</keyword>
<dbReference type="SUPFAM" id="SSF52096">
    <property type="entry name" value="ClpP/crotonase"/>
    <property type="match status" value="1"/>
</dbReference>
<dbReference type="Pfam" id="PF00378">
    <property type="entry name" value="ECH_1"/>
    <property type="match status" value="1"/>
</dbReference>
<proteinExistence type="inferred from homology"/>
<organism evidence="2 3">
    <name type="scientific">Nocardioides endophyticus</name>
    <dbReference type="NCBI Taxonomy" id="1353775"/>
    <lineage>
        <taxon>Bacteria</taxon>
        <taxon>Bacillati</taxon>
        <taxon>Actinomycetota</taxon>
        <taxon>Actinomycetes</taxon>
        <taxon>Propionibacteriales</taxon>
        <taxon>Nocardioidaceae</taxon>
        <taxon>Nocardioides</taxon>
    </lineage>
</organism>
<evidence type="ECO:0000313" key="3">
    <source>
        <dbReference type="Proteomes" id="UP001499882"/>
    </source>
</evidence>
<accession>A0ABP8Y6V5</accession>
<gene>
    <name evidence="2" type="ORF">GCM10023350_00340</name>
</gene>
<dbReference type="CDD" id="cd06558">
    <property type="entry name" value="crotonase-like"/>
    <property type="match status" value="1"/>
</dbReference>
<dbReference type="InterPro" id="IPR001753">
    <property type="entry name" value="Enoyl-CoA_hydra/iso"/>
</dbReference>
<dbReference type="Proteomes" id="UP001499882">
    <property type="component" value="Unassembled WGS sequence"/>
</dbReference>
<dbReference type="PANTHER" id="PTHR43802">
    <property type="entry name" value="ENOYL-COA HYDRATASE"/>
    <property type="match status" value="1"/>
</dbReference>
<name>A0ABP8Y6V5_9ACTN</name>
<reference evidence="3" key="1">
    <citation type="journal article" date="2019" name="Int. J. Syst. Evol. Microbiol.">
        <title>The Global Catalogue of Microorganisms (GCM) 10K type strain sequencing project: providing services to taxonomists for standard genome sequencing and annotation.</title>
        <authorList>
            <consortium name="The Broad Institute Genomics Platform"/>
            <consortium name="The Broad Institute Genome Sequencing Center for Infectious Disease"/>
            <person name="Wu L."/>
            <person name="Ma J."/>
        </authorList>
    </citation>
    <scope>NUCLEOTIDE SEQUENCE [LARGE SCALE GENOMIC DNA]</scope>
    <source>
        <strain evidence="3">JCM 18532</strain>
    </source>
</reference>
<comment type="caution">
    <text evidence="2">The sequence shown here is derived from an EMBL/GenBank/DDBJ whole genome shotgun (WGS) entry which is preliminary data.</text>
</comment>
<evidence type="ECO:0000313" key="2">
    <source>
        <dbReference type="EMBL" id="GAA4722233.1"/>
    </source>
</evidence>
<dbReference type="InterPro" id="IPR029045">
    <property type="entry name" value="ClpP/crotonase-like_dom_sf"/>
</dbReference>
<dbReference type="RefSeq" id="WP_345524466.1">
    <property type="nucleotide sequence ID" value="NZ_BAABKN010000001.1"/>
</dbReference>
<dbReference type="EMBL" id="BAABKN010000001">
    <property type="protein sequence ID" value="GAA4722233.1"/>
    <property type="molecule type" value="Genomic_DNA"/>
</dbReference>
<comment type="similarity">
    <text evidence="1">Belongs to the enoyl-CoA hydratase/isomerase family.</text>
</comment>
<dbReference type="Gene3D" id="3.90.226.10">
    <property type="entry name" value="2-enoyl-CoA Hydratase, Chain A, domain 1"/>
    <property type="match status" value="1"/>
</dbReference>
<protein>
    <submittedName>
        <fullName evidence="2">Enoyl-CoA hydratase/isomerase family protein</fullName>
    </submittedName>
</protein>
<dbReference type="PANTHER" id="PTHR43802:SF1">
    <property type="entry name" value="IP11341P-RELATED"/>
    <property type="match status" value="1"/>
</dbReference>
<sequence length="290" mass="31363">MVSSLRPCLSEYSRKYENVRLHREDGVLLVTLHSDDDSLVWTSRSHDELAYCFTDIACDPHNKVMVITGAGDSFCADFDSDTFPVGTASEWSHIMFEGRRLISNLLAIEIPIIAAINGPATVHPELAILSDVTIAAETAVFEDSTHFPLGTVPGDGAQVAWSHILGPQRGRYFLLTGQRISAEQALAWGVVNEVVPPEQLLPRAMELARMIAAKPPLARRYSRILLTQELRRLMHDQLQAGFAHEALAALDGEHTVVPAEGAGVEPSGDLVSGAVTLGPGAYGMSSAQGR</sequence>
<evidence type="ECO:0000256" key="1">
    <source>
        <dbReference type="ARBA" id="ARBA00005254"/>
    </source>
</evidence>